<comment type="catalytic activity">
    <reaction evidence="1">
        <text>ATP + protein L-histidine = ADP + protein N-phospho-L-histidine.</text>
        <dbReference type="EC" id="2.7.13.3"/>
    </reaction>
</comment>
<feature type="compositionally biased region" description="Basic and acidic residues" evidence="6">
    <location>
        <begin position="89"/>
        <end position="100"/>
    </location>
</feature>
<keyword evidence="9" id="KW-1185">Reference proteome</keyword>
<dbReference type="InterPro" id="IPR003660">
    <property type="entry name" value="HAMP_dom"/>
</dbReference>
<name>A0ABP7GSP3_9ACTN</name>
<evidence type="ECO:0000256" key="4">
    <source>
        <dbReference type="ARBA" id="ARBA00022692"/>
    </source>
</evidence>
<reference evidence="9" key="1">
    <citation type="journal article" date="2019" name="Int. J. Syst. Evol. Microbiol.">
        <title>The Global Catalogue of Microorganisms (GCM) 10K type strain sequencing project: providing services to taxonomists for standard genome sequencing and annotation.</title>
        <authorList>
            <consortium name="The Broad Institute Genomics Platform"/>
            <consortium name="The Broad Institute Genome Sequencing Center for Infectious Disease"/>
            <person name="Wu L."/>
            <person name="Ma J."/>
        </authorList>
    </citation>
    <scope>NUCLEOTIDE SEQUENCE [LARGE SCALE GENOMIC DNA]</scope>
    <source>
        <strain evidence="9">JCM 17138</strain>
    </source>
</reference>
<feature type="domain" description="HAMP" evidence="7">
    <location>
        <begin position="1"/>
        <end position="45"/>
    </location>
</feature>
<evidence type="ECO:0000256" key="2">
    <source>
        <dbReference type="ARBA" id="ARBA00004236"/>
    </source>
</evidence>
<dbReference type="InterPro" id="IPR036097">
    <property type="entry name" value="HisK_dim/P_sf"/>
</dbReference>
<dbReference type="Proteomes" id="UP001501009">
    <property type="component" value="Unassembled WGS sequence"/>
</dbReference>
<evidence type="ECO:0000256" key="1">
    <source>
        <dbReference type="ARBA" id="ARBA00000085"/>
    </source>
</evidence>
<evidence type="ECO:0000313" key="8">
    <source>
        <dbReference type="EMBL" id="GAA3774220.1"/>
    </source>
</evidence>
<keyword evidence="4" id="KW-0812">Transmembrane</keyword>
<comment type="subcellular location">
    <subcellularLocation>
        <location evidence="2">Cell membrane</location>
    </subcellularLocation>
</comment>
<organism evidence="8 9">
    <name type="scientific">Streptomyces coacervatus</name>
    <dbReference type="NCBI Taxonomy" id="647381"/>
    <lineage>
        <taxon>Bacteria</taxon>
        <taxon>Bacillati</taxon>
        <taxon>Actinomycetota</taxon>
        <taxon>Actinomycetes</taxon>
        <taxon>Kitasatosporales</taxon>
        <taxon>Streptomycetaceae</taxon>
        <taxon>Streptomyces</taxon>
    </lineage>
</organism>
<dbReference type="Pfam" id="PF00672">
    <property type="entry name" value="HAMP"/>
    <property type="match status" value="1"/>
</dbReference>
<evidence type="ECO:0000313" key="9">
    <source>
        <dbReference type="Proteomes" id="UP001501009"/>
    </source>
</evidence>
<feature type="region of interest" description="Disordered" evidence="6">
    <location>
        <begin position="1"/>
        <end position="24"/>
    </location>
</feature>
<keyword evidence="5" id="KW-1133">Transmembrane helix</keyword>
<evidence type="ECO:0000259" key="7">
    <source>
        <dbReference type="PROSITE" id="PS50885"/>
    </source>
</evidence>
<dbReference type="EMBL" id="BAABDE010000003">
    <property type="protein sequence ID" value="GAA3774220.1"/>
    <property type="molecule type" value="Genomic_DNA"/>
</dbReference>
<keyword evidence="5" id="KW-0472">Membrane</keyword>
<dbReference type="SUPFAM" id="SSF47384">
    <property type="entry name" value="Homodimeric domain of signal transducing histidine kinase"/>
    <property type="match status" value="1"/>
</dbReference>
<evidence type="ECO:0000256" key="6">
    <source>
        <dbReference type="SAM" id="MobiDB-lite"/>
    </source>
</evidence>
<dbReference type="PROSITE" id="PS50885">
    <property type="entry name" value="HAMP"/>
    <property type="match status" value="1"/>
</dbReference>
<gene>
    <name evidence="8" type="ORF">GCM10022403_006520</name>
</gene>
<protein>
    <recommendedName>
        <fullName evidence="3">histidine kinase</fullName>
        <ecNumber evidence="3">2.7.13.3</ecNumber>
    </recommendedName>
</protein>
<proteinExistence type="predicted"/>
<evidence type="ECO:0000256" key="5">
    <source>
        <dbReference type="ARBA" id="ARBA00022989"/>
    </source>
</evidence>
<dbReference type="EC" id="2.7.13.3" evidence="3"/>
<evidence type="ECO:0000256" key="3">
    <source>
        <dbReference type="ARBA" id="ARBA00012438"/>
    </source>
</evidence>
<accession>A0ABP7GSP3</accession>
<feature type="region of interest" description="Disordered" evidence="6">
    <location>
        <begin position="69"/>
        <end position="131"/>
    </location>
</feature>
<feature type="compositionally biased region" description="Low complexity" evidence="6">
    <location>
        <begin position="78"/>
        <end position="87"/>
    </location>
</feature>
<sequence>MEHATAQLADGRLTDPPDTRLGPPELRRLAASFTHTAARLQYLLRAQEAIGSEASHQLKTPLTARRLRLENPAQHPATIQTLTTRTPRITRDDRQQRLDPRPQLVVDLPGPGSGLPRLDWLAPPSAGINEN</sequence>
<dbReference type="Gene3D" id="1.10.287.130">
    <property type="match status" value="1"/>
</dbReference>
<comment type="caution">
    <text evidence="8">The sequence shown here is derived from an EMBL/GenBank/DDBJ whole genome shotgun (WGS) entry which is preliminary data.</text>
</comment>